<dbReference type="PANTHER" id="PTHR46519:SF3">
    <property type="entry name" value="RING_U-BOX SUPERFAMILY PROTEIN"/>
    <property type="match status" value="1"/>
</dbReference>
<feature type="region of interest" description="Disordered" evidence="3">
    <location>
        <begin position="362"/>
        <end position="396"/>
    </location>
</feature>
<dbReference type="Pfam" id="PF13920">
    <property type="entry name" value="zf-C3HC4_3"/>
    <property type="match status" value="1"/>
</dbReference>
<dbReference type="PANTHER" id="PTHR46519">
    <property type="entry name" value="RING/U-BOX SUPERFAMILY PROTEIN"/>
    <property type="match status" value="1"/>
</dbReference>
<dbReference type="Proteomes" id="UP001415857">
    <property type="component" value="Unassembled WGS sequence"/>
</dbReference>
<evidence type="ECO:0000313" key="6">
    <source>
        <dbReference type="Proteomes" id="UP001415857"/>
    </source>
</evidence>
<keyword evidence="1" id="KW-0863">Zinc-finger</keyword>
<keyword evidence="6" id="KW-1185">Reference proteome</keyword>
<keyword evidence="1" id="KW-0862">Zinc</keyword>
<name>A0AAP0WZB3_LIQFO</name>
<protein>
    <recommendedName>
        <fullName evidence="4">RING-type domain-containing protein</fullName>
    </recommendedName>
</protein>
<dbReference type="AlphaFoldDB" id="A0AAP0WZB3"/>
<dbReference type="EMBL" id="JBBPBK010000008">
    <property type="protein sequence ID" value="KAK9280420.1"/>
    <property type="molecule type" value="Genomic_DNA"/>
</dbReference>
<evidence type="ECO:0000256" key="3">
    <source>
        <dbReference type="SAM" id="MobiDB-lite"/>
    </source>
</evidence>
<feature type="region of interest" description="Disordered" evidence="3">
    <location>
        <begin position="659"/>
        <end position="694"/>
    </location>
</feature>
<feature type="compositionally biased region" description="Polar residues" evidence="3">
    <location>
        <begin position="681"/>
        <end position="692"/>
    </location>
</feature>
<organism evidence="5 6">
    <name type="scientific">Liquidambar formosana</name>
    <name type="common">Formosan gum</name>
    <dbReference type="NCBI Taxonomy" id="63359"/>
    <lineage>
        <taxon>Eukaryota</taxon>
        <taxon>Viridiplantae</taxon>
        <taxon>Streptophyta</taxon>
        <taxon>Embryophyta</taxon>
        <taxon>Tracheophyta</taxon>
        <taxon>Spermatophyta</taxon>
        <taxon>Magnoliopsida</taxon>
        <taxon>eudicotyledons</taxon>
        <taxon>Gunneridae</taxon>
        <taxon>Pentapetalae</taxon>
        <taxon>Saxifragales</taxon>
        <taxon>Altingiaceae</taxon>
        <taxon>Liquidambar</taxon>
    </lineage>
</organism>
<keyword evidence="2" id="KW-0175">Coiled coil</keyword>
<proteinExistence type="predicted"/>
<dbReference type="Gene3D" id="3.30.40.10">
    <property type="entry name" value="Zinc/RING finger domain, C3HC4 (zinc finger)"/>
    <property type="match status" value="1"/>
</dbReference>
<gene>
    <name evidence="5" type="ORF">L1049_014109</name>
</gene>
<accession>A0AAP0WZB3</accession>
<dbReference type="SUPFAM" id="SSF57850">
    <property type="entry name" value="RING/U-box"/>
    <property type="match status" value="1"/>
</dbReference>
<dbReference type="GO" id="GO:0008270">
    <property type="term" value="F:zinc ion binding"/>
    <property type="evidence" value="ECO:0007669"/>
    <property type="project" value="UniProtKB-KW"/>
</dbReference>
<evidence type="ECO:0000256" key="1">
    <source>
        <dbReference type="PROSITE-ProRule" id="PRU00175"/>
    </source>
</evidence>
<reference evidence="5 6" key="1">
    <citation type="journal article" date="2024" name="Plant J.">
        <title>Genome sequences and population genomics reveal climatic adaptation and genomic divergence between two closely related sweetgum species.</title>
        <authorList>
            <person name="Xu W.Q."/>
            <person name="Ren C.Q."/>
            <person name="Zhang X.Y."/>
            <person name="Comes H.P."/>
            <person name="Liu X.H."/>
            <person name="Li Y.G."/>
            <person name="Kettle C.J."/>
            <person name="Jalonen R."/>
            <person name="Gaisberger H."/>
            <person name="Ma Y.Z."/>
            <person name="Qiu Y.X."/>
        </authorList>
    </citation>
    <scope>NUCLEOTIDE SEQUENCE [LARGE SCALE GENOMIC DNA]</scope>
    <source>
        <strain evidence="5">Hangzhou</strain>
    </source>
</reference>
<dbReference type="PROSITE" id="PS50089">
    <property type="entry name" value="ZF_RING_2"/>
    <property type="match status" value="1"/>
</dbReference>
<dbReference type="InterPro" id="IPR013083">
    <property type="entry name" value="Znf_RING/FYVE/PHD"/>
</dbReference>
<evidence type="ECO:0000313" key="5">
    <source>
        <dbReference type="EMBL" id="KAK9280420.1"/>
    </source>
</evidence>
<comment type="caution">
    <text evidence="5">The sequence shown here is derived from an EMBL/GenBank/DDBJ whole genome shotgun (WGS) entry which is preliminary data.</text>
</comment>
<feature type="coiled-coil region" evidence="2">
    <location>
        <begin position="736"/>
        <end position="763"/>
    </location>
</feature>
<sequence length="860" mass="97240">MAIAGLHNVSVLDSSFLRDTQSQASQRHADEGRPSTQASSILQMWREIEDEHVVNRAEERAREILRQQRSERLNADLLSTNISGNRGSEHRVALENVCESDNDCETWSESQVGSQNEIEDLSNSSCEQSTHFGEVERGRVRQIFREWMNSGGRVSTSNNSQMNSNPRAQWLGENECERVRIVREWVQMNSQQRGACGSSTEEQTAEIGTQIERIRDGLVVNHQEGRTDHTQRRIRRLCGRQALLDMLVKAERERQRELQDLLEHQAVSQFAHRNRIQSLLKGRFLRNERLIENERPNSTAASELGLLRQRNTVTGLREGFLSRLDNSVRGEVCNNHSDTLSNGDINAYRNEEIHANSLQEVPDENFEQSEPSNEGSDIHGLSDHVDDLEGNTVEDRNGQESTAHVAGWHEHVPENVESNMQQIASVEHIERRDSTGENVDGNWQESTANEWSQETSGSEGVECSQLQEAHGAFCERSGPNSGDSNFHGLSDHADDLGGNTVGDIDLQESTVQVEDWHEQVTDSGEGDWQQLAGVEFNDWRDGIGEEMDGNWQDSTVNDWSQELSGNEEAELVHLPEIQEGWHEDNSQEAVGNWLEEPSEPEAVPVPRVDTFYLPEDDNVYSMELRELLSRRSVSNLLRSGFRESLDQLIQSYVERQGHSPVGWELDGTSPSLGSAEHEQEQQSGDQNESQVDAESAPLVLPSPLVPPQPLWDQGLHQDNWSQNNMHQHLGIEWEIINDLRIDMTRLQQRMNNMQRMLEACMDMQLELQRSIRQEVSAALNRSASSAEVCEDSLPKDGSTWDHVRKGICCMCCDSNIDSLLYRCGHMCTCSKCANELVQGRGKCPMCRAPVVEVIRAYSIQ</sequence>
<keyword evidence="1" id="KW-0479">Metal-binding</keyword>
<feature type="domain" description="RING-type" evidence="4">
    <location>
        <begin position="808"/>
        <end position="847"/>
    </location>
</feature>
<dbReference type="InterPro" id="IPR001841">
    <property type="entry name" value="Znf_RING"/>
</dbReference>
<feature type="region of interest" description="Disordered" evidence="3">
    <location>
        <begin position="474"/>
        <end position="498"/>
    </location>
</feature>
<feature type="compositionally biased region" description="Basic and acidic residues" evidence="3">
    <location>
        <begin position="376"/>
        <end position="396"/>
    </location>
</feature>
<dbReference type="CDD" id="cd16647">
    <property type="entry name" value="mRING-HC-C3HC5_NEU1"/>
    <property type="match status" value="1"/>
</dbReference>
<evidence type="ECO:0000256" key="2">
    <source>
        <dbReference type="SAM" id="Coils"/>
    </source>
</evidence>
<evidence type="ECO:0000259" key="4">
    <source>
        <dbReference type="PROSITE" id="PS50089"/>
    </source>
</evidence>